<keyword evidence="1" id="KW-0812">Transmembrane</keyword>
<name>A0ABS2PE99_9BACL</name>
<evidence type="ECO:0000313" key="4">
    <source>
        <dbReference type="Proteomes" id="UP000741863"/>
    </source>
</evidence>
<protein>
    <submittedName>
        <fullName evidence="3">Nucleotidyltransferase with HDIG domain</fullName>
    </submittedName>
</protein>
<accession>A0ABS2PE99</accession>
<sequence>MSQKSNKKQTALNNRYIRLGLFLLLGVLLYVSTFNNVVPEQLDISLSEPAPQDIRSPITIEHEEQTAERRREAVATIDPVYTLQTHYATTQTDKVNAIFDLAITLQSEMEEESEEADEPPSTDEQVEYMQDALSENVDQSISSATIETLLTSSNQELRTARDVARNAIFEVMNDGISVDQVPTAREEAEERVSRSITSSRMQSAVSEITTSLVTANYIYDDEATNEQVELAVSEVDPVLIREGQLLAQEGEVIGPEAYEQMRLVGLLDDSTSLYPYIGLLIFVGLLLLLLQLYMMQTSAPIHNSNKYLLLYVIVFVVMLVIMNLQSLIIQFDLTGVMWLTPMALGPMLLAQLINYRVALFSATLFAITGSIIFSHAAASSFHSSFLIYAILSGFAGVFFIGKQPRISKVLQAGIFVALINGLAVTLLHMLNNQQVVFQTYGNEVSFAVLSGFLSAILSLGLLPFFETGFNILSKTKLIELTNANQPLLRKILLEAPGTYHHSVMVANLSEAASEAIGANGLLARVGAYYHDLGKTKNPMYFIENQMQIENPHDRLPPERSKQIIIDHPYDGAAILEKHNFPKEIVDIAKEHHGTTLLKFFYYKAKEQGKEPVESEYRYPGPRAQFKESAIIGIADSVEAAVRSMPNPTEEKIRNLVDAIIRDRLVDQQFNECDITLKELATVADSMCETLKGTFHSRIEYPDDEQGEVKENE</sequence>
<dbReference type="InterPro" id="IPR011621">
    <property type="entry name" value="Metal-dep_PHydrolase_7TM_intra"/>
</dbReference>
<feature type="transmembrane region" description="Helical" evidence="1">
    <location>
        <begin position="412"/>
        <end position="430"/>
    </location>
</feature>
<dbReference type="Pfam" id="PF01966">
    <property type="entry name" value="HD"/>
    <property type="match status" value="1"/>
</dbReference>
<feature type="transmembrane region" description="Helical" evidence="1">
    <location>
        <begin position="357"/>
        <end position="377"/>
    </location>
</feature>
<dbReference type="InterPro" id="IPR011624">
    <property type="entry name" value="Metal-dep_PHydrolase_7TM_extra"/>
</dbReference>
<dbReference type="Proteomes" id="UP000741863">
    <property type="component" value="Unassembled WGS sequence"/>
</dbReference>
<dbReference type="Gene3D" id="1.10.3210.10">
    <property type="entry name" value="Hypothetical protein af1432"/>
    <property type="match status" value="1"/>
</dbReference>
<dbReference type="Pfam" id="PF07698">
    <property type="entry name" value="7TM-7TMR_HD"/>
    <property type="match status" value="1"/>
</dbReference>
<dbReference type="PROSITE" id="PS51831">
    <property type="entry name" value="HD"/>
    <property type="match status" value="1"/>
</dbReference>
<keyword evidence="1" id="KW-1133">Transmembrane helix</keyword>
<reference evidence="3 4" key="1">
    <citation type="submission" date="2021-01" db="EMBL/GenBank/DDBJ databases">
        <title>Genomic Encyclopedia of Type Strains, Phase IV (KMG-IV): sequencing the most valuable type-strain genomes for metagenomic binning, comparative biology and taxonomic classification.</title>
        <authorList>
            <person name="Goeker M."/>
        </authorList>
    </citation>
    <scope>NUCLEOTIDE SEQUENCE [LARGE SCALE GENOMIC DNA]</scope>
    <source>
        <strain evidence="3 4">DSM 25540</strain>
    </source>
</reference>
<organism evidence="3 4">
    <name type="scientific">Geomicrobium sediminis</name>
    <dbReference type="NCBI Taxonomy" id="1347788"/>
    <lineage>
        <taxon>Bacteria</taxon>
        <taxon>Bacillati</taxon>
        <taxon>Bacillota</taxon>
        <taxon>Bacilli</taxon>
        <taxon>Bacillales</taxon>
        <taxon>Geomicrobium</taxon>
    </lineage>
</organism>
<dbReference type="CDD" id="cd00077">
    <property type="entry name" value="HDc"/>
    <property type="match status" value="1"/>
</dbReference>
<feature type="domain" description="HD" evidence="2">
    <location>
        <begin position="498"/>
        <end position="640"/>
    </location>
</feature>
<evidence type="ECO:0000259" key="2">
    <source>
        <dbReference type="PROSITE" id="PS51831"/>
    </source>
</evidence>
<keyword evidence="4" id="KW-1185">Reference proteome</keyword>
<dbReference type="InterPro" id="IPR006674">
    <property type="entry name" value="HD_domain"/>
</dbReference>
<gene>
    <name evidence="3" type="ORF">JOD17_002851</name>
</gene>
<proteinExistence type="predicted"/>
<dbReference type="Pfam" id="PF07697">
    <property type="entry name" value="7TMR-HDED"/>
    <property type="match status" value="1"/>
</dbReference>
<dbReference type="PANTHER" id="PTHR36442">
    <property type="entry name" value="CYCLIC-DI-AMP PHOSPHODIESTERASE PGPH"/>
    <property type="match status" value="1"/>
</dbReference>
<evidence type="ECO:0000256" key="1">
    <source>
        <dbReference type="SAM" id="Phobius"/>
    </source>
</evidence>
<comment type="caution">
    <text evidence="3">The sequence shown here is derived from an EMBL/GenBank/DDBJ whole genome shotgun (WGS) entry which is preliminary data.</text>
</comment>
<dbReference type="InterPro" id="IPR052722">
    <property type="entry name" value="PgpH_phosphodiesterase"/>
</dbReference>
<dbReference type="RefSeq" id="WP_338028800.1">
    <property type="nucleotide sequence ID" value="NZ_JAFBEC010000008.1"/>
</dbReference>
<dbReference type="PANTHER" id="PTHR36442:SF1">
    <property type="entry name" value="CYCLIC-DI-AMP PHOSPHODIESTERASE PGPH"/>
    <property type="match status" value="1"/>
</dbReference>
<evidence type="ECO:0000313" key="3">
    <source>
        <dbReference type="EMBL" id="MBM7633755.1"/>
    </source>
</evidence>
<feature type="transmembrane region" description="Helical" evidence="1">
    <location>
        <begin position="383"/>
        <end position="400"/>
    </location>
</feature>
<dbReference type="InterPro" id="IPR003607">
    <property type="entry name" value="HD/PDEase_dom"/>
</dbReference>
<dbReference type="EMBL" id="JAFBEC010000008">
    <property type="protein sequence ID" value="MBM7633755.1"/>
    <property type="molecule type" value="Genomic_DNA"/>
</dbReference>
<dbReference type="InterPro" id="IPR006675">
    <property type="entry name" value="HDIG_dom"/>
</dbReference>
<keyword evidence="1" id="KW-0472">Membrane</keyword>
<dbReference type="NCBIfam" id="TIGR00277">
    <property type="entry name" value="HDIG"/>
    <property type="match status" value="1"/>
</dbReference>
<feature type="transmembrane region" description="Helical" evidence="1">
    <location>
        <begin position="307"/>
        <end position="327"/>
    </location>
</feature>
<dbReference type="SMART" id="SM00471">
    <property type="entry name" value="HDc"/>
    <property type="match status" value="1"/>
</dbReference>
<feature type="transmembrane region" description="Helical" evidence="1">
    <location>
        <begin position="273"/>
        <end position="295"/>
    </location>
</feature>
<dbReference type="SUPFAM" id="SSF109604">
    <property type="entry name" value="HD-domain/PDEase-like"/>
    <property type="match status" value="1"/>
</dbReference>
<feature type="transmembrane region" description="Helical" evidence="1">
    <location>
        <begin position="445"/>
        <end position="465"/>
    </location>
</feature>